<dbReference type="SFLD" id="SFLDG01129">
    <property type="entry name" value="C1.5:_HAD__Beta-PGM__Phosphata"/>
    <property type="match status" value="1"/>
</dbReference>
<proteinExistence type="inferred from homology"/>
<dbReference type="InterPro" id="IPR006323">
    <property type="entry name" value="Phosphonoacetald_hydro"/>
</dbReference>
<gene>
    <name evidence="1" type="ORF">KPS_000634</name>
</gene>
<name>A0ABY9R2U7_9BACT</name>
<keyword evidence="2" id="KW-1185">Reference proteome</keyword>
<dbReference type="EMBL" id="CP133659">
    <property type="protein sequence ID" value="WMW66086.1"/>
    <property type="molecule type" value="Genomic_DNA"/>
</dbReference>
<dbReference type="PANTHER" id="PTHR43434:SF19">
    <property type="entry name" value="PHOSPHONOACETALDEHYDE HYDROLASE"/>
    <property type="match status" value="1"/>
</dbReference>
<dbReference type="Gene3D" id="1.10.150.240">
    <property type="entry name" value="Putative phosphatase, domain 2"/>
    <property type="match status" value="1"/>
</dbReference>
<organism evidence="1 2">
    <name type="scientific">Nitratidesulfovibrio liaohensis</name>
    <dbReference type="NCBI Taxonomy" id="2604158"/>
    <lineage>
        <taxon>Bacteria</taxon>
        <taxon>Pseudomonadati</taxon>
        <taxon>Thermodesulfobacteriota</taxon>
        <taxon>Desulfovibrionia</taxon>
        <taxon>Desulfovibrionales</taxon>
        <taxon>Desulfovibrionaceae</taxon>
        <taxon>Nitratidesulfovibrio</taxon>
    </lineage>
</organism>
<dbReference type="CDD" id="cd02586">
    <property type="entry name" value="HAD_PHN"/>
    <property type="match status" value="1"/>
</dbReference>
<dbReference type="Proteomes" id="UP001180616">
    <property type="component" value="Chromosome"/>
</dbReference>
<reference evidence="1" key="1">
    <citation type="submission" date="2023-09" db="EMBL/GenBank/DDBJ databases">
        <authorList>
            <consortium name="CW5 consortium"/>
            <person name="Lu C.-W."/>
        </authorList>
    </citation>
    <scope>NUCLEOTIDE SEQUENCE</scope>
    <source>
        <strain evidence="1">KPS</strain>
    </source>
</reference>
<dbReference type="InterPro" id="IPR036412">
    <property type="entry name" value="HAD-like_sf"/>
</dbReference>
<dbReference type="InterPro" id="IPR050155">
    <property type="entry name" value="HAD-like_hydrolase_sf"/>
</dbReference>
<dbReference type="NCBIfam" id="TIGR01422">
    <property type="entry name" value="phosphonatase"/>
    <property type="match status" value="1"/>
</dbReference>
<dbReference type="SUPFAM" id="SSF56784">
    <property type="entry name" value="HAD-like"/>
    <property type="match status" value="1"/>
</dbReference>
<dbReference type="GO" id="GO:0050194">
    <property type="term" value="F:phosphonoacetaldehyde hydrolase activity"/>
    <property type="evidence" value="ECO:0007669"/>
    <property type="project" value="UniProtKB-EC"/>
</dbReference>
<dbReference type="Pfam" id="PF00702">
    <property type="entry name" value="Hydrolase"/>
    <property type="match status" value="1"/>
</dbReference>
<dbReference type="HAMAP" id="MF_01375">
    <property type="entry name" value="PhnX"/>
    <property type="match status" value="1"/>
</dbReference>
<accession>A0ABY9R2U7</accession>
<dbReference type="InterPro" id="IPR023198">
    <property type="entry name" value="PGP-like_dom2"/>
</dbReference>
<dbReference type="SFLD" id="SFLDS00003">
    <property type="entry name" value="Haloacid_Dehalogenase"/>
    <property type="match status" value="1"/>
</dbReference>
<dbReference type="PANTHER" id="PTHR43434">
    <property type="entry name" value="PHOSPHOGLYCOLATE PHOSPHATASE"/>
    <property type="match status" value="1"/>
</dbReference>
<dbReference type="InterPro" id="IPR023214">
    <property type="entry name" value="HAD_sf"/>
</dbReference>
<dbReference type="Gene3D" id="3.40.50.1000">
    <property type="entry name" value="HAD superfamily/HAD-like"/>
    <property type="match status" value="1"/>
</dbReference>
<dbReference type="RefSeq" id="WP_309542000.1">
    <property type="nucleotide sequence ID" value="NZ_CP133659.1"/>
</dbReference>
<keyword evidence="1" id="KW-0378">Hydrolase</keyword>
<evidence type="ECO:0000313" key="2">
    <source>
        <dbReference type="Proteomes" id="UP001180616"/>
    </source>
</evidence>
<dbReference type="EC" id="3.11.1.1" evidence="1"/>
<protein>
    <submittedName>
        <fullName evidence="1">Phosphonoacetaldehyde hydrolase</fullName>
        <ecNumber evidence="1">3.11.1.1</ecNumber>
    </submittedName>
</protein>
<dbReference type="SFLD" id="SFLDG01135">
    <property type="entry name" value="C1.5.6:_HAD__Beta-PGM__Phospha"/>
    <property type="match status" value="1"/>
</dbReference>
<evidence type="ECO:0000313" key="1">
    <source>
        <dbReference type="EMBL" id="WMW66086.1"/>
    </source>
</evidence>
<sequence length="280" mass="29979">MKPFLRTRVYDGPVRAVVLDWAGTAVDHGCPGPAAVFVRAFALHGVEVSVAEAREPMGSEKREHVRRMLGMDGVADRWRAAHGHVPGEAAVDAVYRDVEPLMLQTIAAHAAPVPGLGEFVDMVRGRGMGLGSCTGYTGPMMEVLVPEAARRGYSPDVVVHASEVPAGRPYPWMCYLNAMRLGVHPMESMVKIGDTVADMHEGRNAGMWTVGVVRTGNGVGLSEVDAARMPPDQLAARMAVATARLREAGAHYVVDSIADCFSVIEAIEARLARGEAPYPT</sequence>